<protein>
    <recommendedName>
        <fullName evidence="3">Reverse transcriptase zinc-binding domain-containing protein</fullName>
    </recommendedName>
</protein>
<evidence type="ECO:0008006" key="3">
    <source>
        <dbReference type="Google" id="ProtNLM"/>
    </source>
</evidence>
<dbReference type="EMBL" id="QGNW01001804">
    <property type="protein sequence ID" value="RVW30292.1"/>
    <property type="molecule type" value="Genomic_DNA"/>
</dbReference>
<comment type="caution">
    <text evidence="1">The sequence shown here is derived from an EMBL/GenBank/DDBJ whole genome shotgun (WGS) entry which is preliminary data.</text>
</comment>
<evidence type="ECO:0000313" key="1">
    <source>
        <dbReference type="EMBL" id="RVW30292.1"/>
    </source>
</evidence>
<name>A0A438D4F4_VITVI</name>
<dbReference type="AlphaFoldDB" id="A0A438D4F4"/>
<dbReference type="Proteomes" id="UP000288805">
    <property type="component" value="Unassembled WGS sequence"/>
</dbReference>
<organism evidence="1 2">
    <name type="scientific">Vitis vinifera</name>
    <name type="common">Grape</name>
    <dbReference type="NCBI Taxonomy" id="29760"/>
    <lineage>
        <taxon>Eukaryota</taxon>
        <taxon>Viridiplantae</taxon>
        <taxon>Streptophyta</taxon>
        <taxon>Embryophyta</taxon>
        <taxon>Tracheophyta</taxon>
        <taxon>Spermatophyta</taxon>
        <taxon>Magnoliopsida</taxon>
        <taxon>eudicotyledons</taxon>
        <taxon>Gunneridae</taxon>
        <taxon>Pentapetalae</taxon>
        <taxon>rosids</taxon>
        <taxon>Vitales</taxon>
        <taxon>Vitaceae</taxon>
        <taxon>Viteae</taxon>
        <taxon>Vitis</taxon>
    </lineage>
</organism>
<reference evidence="1 2" key="1">
    <citation type="journal article" date="2018" name="PLoS Genet.">
        <title>Population sequencing reveals clonal diversity and ancestral inbreeding in the grapevine cultivar Chardonnay.</title>
        <authorList>
            <person name="Roach M.J."/>
            <person name="Johnson D.L."/>
            <person name="Bohlmann J."/>
            <person name="van Vuuren H.J."/>
            <person name="Jones S.J."/>
            <person name="Pretorius I.S."/>
            <person name="Schmidt S.A."/>
            <person name="Borneman A.R."/>
        </authorList>
    </citation>
    <scope>NUCLEOTIDE SEQUENCE [LARGE SCALE GENOMIC DNA]</scope>
    <source>
        <strain evidence="2">cv. Chardonnay</strain>
        <tissue evidence="1">Leaf</tissue>
    </source>
</reference>
<sequence length="168" mass="19846">MSSERVPVELCKGINGLEKVVLREVRGSSAERLGRNTELSENTHSDFLCKGDDESANHILNHCVMACNLWHSIFSLFSVLWVLPRAVKELFLDCHGRFVAKRHIKFWWLAPFCFMWSLWKEWNIRCFEVLKSLECVMRNSFISSSYSWSNWVCRRNFNTMLDFVDSLW</sequence>
<gene>
    <name evidence="1" type="ORF">CK203_098812</name>
</gene>
<accession>A0A438D4F4</accession>
<evidence type="ECO:0000313" key="2">
    <source>
        <dbReference type="Proteomes" id="UP000288805"/>
    </source>
</evidence>
<proteinExistence type="predicted"/>